<feature type="compositionally biased region" description="Basic and acidic residues" evidence="1">
    <location>
        <begin position="26"/>
        <end position="35"/>
    </location>
</feature>
<gene>
    <name evidence="2" type="ORF">TCLT_LOCUS2755</name>
</gene>
<dbReference type="Proteomes" id="UP000276776">
    <property type="component" value="Unassembled WGS sequence"/>
</dbReference>
<evidence type="ECO:0000313" key="2">
    <source>
        <dbReference type="EMBL" id="VDM98878.1"/>
    </source>
</evidence>
<dbReference type="WBParaSite" id="TCLT_0000275401-mRNA-1">
    <property type="protein sequence ID" value="TCLT_0000275401-mRNA-1"/>
    <property type="gene ID" value="TCLT_0000275401"/>
</dbReference>
<dbReference type="AlphaFoldDB" id="A0A0N5CRA4"/>
<organism evidence="4">
    <name type="scientific">Thelazia callipaeda</name>
    <name type="common">Oriental eyeworm</name>
    <name type="synonym">Parasitic nematode</name>
    <dbReference type="NCBI Taxonomy" id="103827"/>
    <lineage>
        <taxon>Eukaryota</taxon>
        <taxon>Metazoa</taxon>
        <taxon>Ecdysozoa</taxon>
        <taxon>Nematoda</taxon>
        <taxon>Chromadorea</taxon>
        <taxon>Rhabditida</taxon>
        <taxon>Spirurina</taxon>
        <taxon>Spiruromorpha</taxon>
        <taxon>Thelazioidea</taxon>
        <taxon>Thelaziidae</taxon>
        <taxon>Thelazia</taxon>
    </lineage>
</organism>
<dbReference type="EMBL" id="UYYF01000678">
    <property type="protein sequence ID" value="VDM98878.1"/>
    <property type="molecule type" value="Genomic_DNA"/>
</dbReference>
<proteinExistence type="predicted"/>
<evidence type="ECO:0000313" key="3">
    <source>
        <dbReference type="Proteomes" id="UP000276776"/>
    </source>
</evidence>
<feature type="region of interest" description="Disordered" evidence="1">
    <location>
        <begin position="326"/>
        <end position="350"/>
    </location>
</feature>
<keyword evidence="3" id="KW-1185">Reference proteome</keyword>
<feature type="compositionally biased region" description="Basic and acidic residues" evidence="1">
    <location>
        <begin position="111"/>
        <end position="120"/>
    </location>
</feature>
<feature type="region of interest" description="Disordered" evidence="1">
    <location>
        <begin position="92"/>
        <end position="124"/>
    </location>
</feature>
<reference evidence="2 3" key="2">
    <citation type="submission" date="2018-11" db="EMBL/GenBank/DDBJ databases">
        <authorList>
            <consortium name="Pathogen Informatics"/>
        </authorList>
    </citation>
    <scope>NUCLEOTIDE SEQUENCE [LARGE SCALE GENOMIC DNA]</scope>
</reference>
<sequence>MGESETQKQPKKRGRKRLSDGTITTKKRENAKSMKNEAAVDENLSAKKRGRKRKRKAEADDITVSAADNSADNKFHLCATIMLVTFVEIKGKQAPADKKEKKKREKKKKAKNESNAKDASDAAVIKEPVRSNAISGRSASLAKKQCLQELLDSQKMRTDMAYPKGTFLIRYADLETLDSDPIWCVDNHHMLIKYRLSNHIEGKHRLYFKSHPERFIGWKCDEPWHFLPVTVIERDQDSNRVMVIYPDAKELAEQREKARRQRQIAQELKRSGNCQDSHGQSTNKLPFVADEEAEDGVLTDNEDYELEMAEEAAMAIENFIMIPEGEYDSDVDGDAEEFYEQGTDYEEEEL</sequence>
<feature type="region of interest" description="Disordered" evidence="1">
    <location>
        <begin position="1"/>
        <end position="60"/>
    </location>
</feature>
<reference evidence="4" key="1">
    <citation type="submission" date="2017-02" db="UniProtKB">
        <authorList>
            <consortium name="WormBaseParasite"/>
        </authorList>
    </citation>
    <scope>IDENTIFICATION</scope>
</reference>
<feature type="compositionally biased region" description="Basic residues" evidence="1">
    <location>
        <begin position="100"/>
        <end position="110"/>
    </location>
</feature>
<name>A0A0N5CRA4_THECL</name>
<evidence type="ECO:0000313" key="4">
    <source>
        <dbReference type="WBParaSite" id="TCLT_0000275401-mRNA-1"/>
    </source>
</evidence>
<protein>
    <submittedName>
        <fullName evidence="4">Transcription initiation factor TFIID subunit 7</fullName>
    </submittedName>
</protein>
<accession>A0A0N5CRA4</accession>
<evidence type="ECO:0000256" key="1">
    <source>
        <dbReference type="SAM" id="MobiDB-lite"/>
    </source>
</evidence>
<feature type="compositionally biased region" description="Basic residues" evidence="1">
    <location>
        <begin position="46"/>
        <end position="56"/>
    </location>
</feature>
<dbReference type="OrthoDB" id="5808918at2759"/>